<comment type="caution">
    <text evidence="2">The sequence shown here is derived from an EMBL/GenBank/DDBJ whole genome shotgun (WGS) entry which is preliminary data.</text>
</comment>
<dbReference type="PIRSF" id="PIRSF032131">
    <property type="entry name" value="UCP032131"/>
    <property type="match status" value="1"/>
</dbReference>
<dbReference type="Pfam" id="PF06676">
    <property type="entry name" value="DUF1178"/>
    <property type="match status" value="1"/>
</dbReference>
<accession>A0A7C9L7D1</accession>
<evidence type="ECO:0000313" key="2">
    <source>
        <dbReference type="EMBL" id="MTJ03634.1"/>
    </source>
</evidence>
<reference evidence="2 3" key="1">
    <citation type="submission" date="2019-06" db="EMBL/GenBank/DDBJ databases">
        <title>Enrichment of Autotrophic Halophilic Microorganisms from Red Sea Brine Pool Using Microbial Electrosynthesis System.</title>
        <authorList>
            <person name="Alqahtani M.F."/>
            <person name="Bajracharya S."/>
            <person name="Katuri K.P."/>
            <person name="Ali M."/>
            <person name="Saikaly P.E."/>
        </authorList>
    </citation>
    <scope>NUCLEOTIDE SEQUENCE [LARGE SCALE GENOMIC DNA]</scope>
    <source>
        <strain evidence="2">MES6</strain>
    </source>
</reference>
<dbReference type="RefSeq" id="WP_026758290.1">
    <property type="nucleotide sequence ID" value="NZ_VENJ01000004.1"/>
</dbReference>
<dbReference type="InterPro" id="IPR009562">
    <property type="entry name" value="DUF1178"/>
</dbReference>
<feature type="region of interest" description="Disordered" evidence="1">
    <location>
        <begin position="49"/>
        <end position="83"/>
    </location>
</feature>
<dbReference type="AlphaFoldDB" id="A0A7C9L7D1"/>
<protein>
    <submittedName>
        <fullName evidence="2">DUF1178 family protein</fullName>
    </submittedName>
</protein>
<evidence type="ECO:0000256" key="1">
    <source>
        <dbReference type="SAM" id="MobiDB-lite"/>
    </source>
</evidence>
<sequence>MIQFSLKCDNDHRFDSWFQSASAFDKLKASGMVTCAVCGSANVEKALMAPHLNSGRASEGTEEPEPPKEHGALSAPATPAEQAMAELRRKIEANSDYVGRDFTTQARAMHEGTAPTRAIHGEAKPDEARKLLEDGVPVLPLPFRPRDKSN</sequence>
<dbReference type="EMBL" id="VENJ01000004">
    <property type="protein sequence ID" value="MTJ03634.1"/>
    <property type="molecule type" value="Genomic_DNA"/>
</dbReference>
<name>A0A7C9L7D1_9RHOB</name>
<organism evidence="2 3">
    <name type="scientific">Sediminimonas qiaohouensis</name>
    <dbReference type="NCBI Taxonomy" id="552061"/>
    <lineage>
        <taxon>Bacteria</taxon>
        <taxon>Pseudomonadati</taxon>
        <taxon>Pseudomonadota</taxon>
        <taxon>Alphaproteobacteria</taxon>
        <taxon>Rhodobacterales</taxon>
        <taxon>Roseobacteraceae</taxon>
        <taxon>Sediminimonas</taxon>
    </lineage>
</organism>
<gene>
    <name evidence="2" type="ORF">FH759_02910</name>
</gene>
<evidence type="ECO:0000313" key="3">
    <source>
        <dbReference type="Proteomes" id="UP000483078"/>
    </source>
</evidence>
<proteinExistence type="predicted"/>
<dbReference type="Proteomes" id="UP000483078">
    <property type="component" value="Unassembled WGS sequence"/>
</dbReference>